<name>Q7MCT9_VIBVY</name>
<organism evidence="1 2">
    <name type="scientific">Vibrio vulnificus (strain YJ016)</name>
    <dbReference type="NCBI Taxonomy" id="196600"/>
    <lineage>
        <taxon>Bacteria</taxon>
        <taxon>Pseudomonadati</taxon>
        <taxon>Pseudomonadota</taxon>
        <taxon>Gammaproteobacteria</taxon>
        <taxon>Vibrionales</taxon>
        <taxon>Vibrionaceae</taxon>
        <taxon>Vibrio</taxon>
    </lineage>
</organism>
<dbReference type="EMBL" id="BA000038">
    <property type="protein sequence ID" value="BAC97323.1"/>
    <property type="molecule type" value="Genomic_DNA"/>
</dbReference>
<sequence>MQSMLIIGEQGHADIDGAALIQIQDLVAHSLSFVMQELLGLWLGIARNVFHR</sequence>
<dbReference type="AlphaFoldDB" id="Q7MCT9"/>
<gene>
    <name evidence="1" type="ordered locus">VVA1296</name>
</gene>
<protein>
    <submittedName>
        <fullName evidence="1">Uncharacterized protein</fullName>
    </submittedName>
</protein>
<proteinExistence type="predicted"/>
<evidence type="ECO:0000313" key="2">
    <source>
        <dbReference type="Proteomes" id="UP000002675"/>
    </source>
</evidence>
<dbReference type="Proteomes" id="UP000002675">
    <property type="component" value="Chromosome II"/>
</dbReference>
<evidence type="ECO:0000313" key="1">
    <source>
        <dbReference type="EMBL" id="BAC97323.1"/>
    </source>
</evidence>
<dbReference type="HOGENOM" id="CLU_3086170_0_0_6"/>
<accession>Q7MCT9</accession>
<reference evidence="1 2" key="1">
    <citation type="journal article" date="2003" name="Genome Res.">
        <title>Comparative genome analysis of Vibrio vulnificus, a marine pathogen.</title>
        <authorList>
            <person name="Chen C.Y."/>
            <person name="Wu K.M."/>
            <person name="Chang Y.C."/>
            <person name="Chang C.H."/>
            <person name="Tsai H.C."/>
            <person name="Liao T.L."/>
            <person name="Liu Y.M."/>
            <person name="Chen H.J."/>
            <person name="Shen A.B."/>
            <person name="Li J.C."/>
            <person name="Su T.L."/>
            <person name="Shao C.P."/>
            <person name="Lee C.T."/>
            <person name="Hor L.I."/>
            <person name="Tsai S.F."/>
        </authorList>
    </citation>
    <scope>NUCLEOTIDE SEQUENCE [LARGE SCALE GENOMIC DNA]</scope>
    <source>
        <strain evidence="1 2">YJ016</strain>
    </source>
</reference>
<dbReference type="KEGG" id="vvy:VVA1296"/>